<proteinExistence type="predicted"/>
<keyword evidence="1" id="KW-0812">Transmembrane</keyword>
<comment type="caution">
    <text evidence="2">The sequence shown here is derived from an EMBL/GenBank/DDBJ whole genome shotgun (WGS) entry which is preliminary data.</text>
</comment>
<name>A0A5C5P355_9PSED</name>
<dbReference type="Proteomes" id="UP000317267">
    <property type="component" value="Unassembled WGS sequence"/>
</dbReference>
<keyword evidence="1" id="KW-0472">Membrane</keyword>
<dbReference type="AlphaFoldDB" id="A0A5C5P355"/>
<protein>
    <submittedName>
        <fullName evidence="2">Uncharacterized protein</fullName>
    </submittedName>
</protein>
<gene>
    <name evidence="2" type="ORF">FIV39_27145</name>
</gene>
<evidence type="ECO:0000313" key="2">
    <source>
        <dbReference type="EMBL" id="TWR59896.1"/>
    </source>
</evidence>
<evidence type="ECO:0000313" key="3">
    <source>
        <dbReference type="Proteomes" id="UP000317267"/>
    </source>
</evidence>
<dbReference type="OrthoDB" id="7014100at2"/>
<keyword evidence="1" id="KW-1133">Transmembrane helix</keyword>
<organism evidence="2 3">
    <name type="scientific">Pseudomonas grimontii</name>
    <dbReference type="NCBI Taxonomy" id="129847"/>
    <lineage>
        <taxon>Bacteria</taxon>
        <taxon>Pseudomonadati</taxon>
        <taxon>Pseudomonadota</taxon>
        <taxon>Gammaproteobacteria</taxon>
        <taxon>Pseudomonadales</taxon>
        <taxon>Pseudomonadaceae</taxon>
        <taxon>Pseudomonas</taxon>
    </lineage>
</organism>
<evidence type="ECO:0000256" key="1">
    <source>
        <dbReference type="SAM" id="Phobius"/>
    </source>
</evidence>
<reference evidence="2 3" key="1">
    <citation type="submission" date="2019-06" db="EMBL/GenBank/DDBJ databases">
        <title>Pseudomonas bimorpha sp. nov. isolated from bovine raw milk and skim milk concentrate.</title>
        <authorList>
            <person name="Hofmann K."/>
            <person name="Huptas C."/>
            <person name="Doll E."/>
            <person name="Scherer S."/>
            <person name="Wenning M."/>
        </authorList>
    </citation>
    <scope>NUCLEOTIDE SEQUENCE [LARGE SCALE GENOMIC DNA]</scope>
    <source>
        <strain evidence="2 3">DSM 17515</strain>
    </source>
</reference>
<sequence length="76" mass="8061">MAAFGPTVFWGLVEYISVVAVTAAIGSALTAGHFWKSAKSKKRFAPTLGTSPRLGVPSLRLWSVGRRDGPSMAQRG</sequence>
<accession>A0A5C5P355</accession>
<dbReference type="EMBL" id="VFES01000023">
    <property type="protein sequence ID" value="TWR59896.1"/>
    <property type="molecule type" value="Genomic_DNA"/>
</dbReference>
<feature type="transmembrane region" description="Helical" evidence="1">
    <location>
        <begin position="12"/>
        <end position="35"/>
    </location>
</feature>